<proteinExistence type="predicted"/>
<name>A0AAN6E130_9EURO</name>
<feature type="compositionally biased region" description="Polar residues" evidence="1">
    <location>
        <begin position="205"/>
        <end position="217"/>
    </location>
</feature>
<accession>A0AAN6E130</accession>
<dbReference type="EMBL" id="MU404351">
    <property type="protein sequence ID" value="KAI1616215.1"/>
    <property type="molecule type" value="Genomic_DNA"/>
</dbReference>
<sequence>MLATAFQPYIMNSISPLCSHSPLSFASKPTSHTEMSRPVASRLHVVASWKLRSEAGKDEPGLRKLLGHISLFDQTMAYSRPEIQSTQLSEEVNELSTYLHHPVPSFKDFQAAIEMQLATMAEIKASAARLDAEEYNSDEEEDEHDGDYDSYDGEWSDTAAESDDSNTDYEGSDGQWSACSSPTSCTGDIPNKEDEDDEGLWAIRPQTSVTSPTSIHF</sequence>
<protein>
    <submittedName>
        <fullName evidence="2">Uncharacterized protein</fullName>
    </submittedName>
</protein>
<gene>
    <name evidence="2" type="ORF">EDD36DRAFT_129717</name>
</gene>
<feature type="compositionally biased region" description="Acidic residues" evidence="1">
    <location>
        <begin position="133"/>
        <end position="171"/>
    </location>
</feature>
<evidence type="ECO:0000256" key="1">
    <source>
        <dbReference type="SAM" id="MobiDB-lite"/>
    </source>
</evidence>
<dbReference type="Proteomes" id="UP001203852">
    <property type="component" value="Unassembled WGS sequence"/>
</dbReference>
<evidence type="ECO:0000313" key="3">
    <source>
        <dbReference type="Proteomes" id="UP001203852"/>
    </source>
</evidence>
<dbReference type="AlphaFoldDB" id="A0AAN6E130"/>
<feature type="compositionally biased region" description="Polar residues" evidence="1">
    <location>
        <begin position="174"/>
        <end position="186"/>
    </location>
</feature>
<keyword evidence="3" id="KW-1185">Reference proteome</keyword>
<organism evidence="2 3">
    <name type="scientific">Exophiala viscosa</name>
    <dbReference type="NCBI Taxonomy" id="2486360"/>
    <lineage>
        <taxon>Eukaryota</taxon>
        <taxon>Fungi</taxon>
        <taxon>Dikarya</taxon>
        <taxon>Ascomycota</taxon>
        <taxon>Pezizomycotina</taxon>
        <taxon>Eurotiomycetes</taxon>
        <taxon>Chaetothyriomycetidae</taxon>
        <taxon>Chaetothyriales</taxon>
        <taxon>Herpotrichiellaceae</taxon>
        <taxon>Exophiala</taxon>
    </lineage>
</organism>
<feature type="region of interest" description="Disordered" evidence="1">
    <location>
        <begin position="131"/>
        <end position="217"/>
    </location>
</feature>
<comment type="caution">
    <text evidence="2">The sequence shown here is derived from an EMBL/GenBank/DDBJ whole genome shotgun (WGS) entry which is preliminary data.</text>
</comment>
<evidence type="ECO:0000313" key="2">
    <source>
        <dbReference type="EMBL" id="KAI1616215.1"/>
    </source>
</evidence>
<reference evidence="2" key="1">
    <citation type="journal article" date="2022" name="bioRxiv">
        <title>Deciphering the potential niche of two novel black yeast fungi from a biological soil crust based on their genomes, phenotypes, and melanin regulation.</title>
        <authorList>
            <consortium name="DOE Joint Genome Institute"/>
            <person name="Carr E.C."/>
            <person name="Barton Q."/>
            <person name="Grambo S."/>
            <person name="Sullivan M."/>
            <person name="Renfro C.M."/>
            <person name="Kuo A."/>
            <person name="Pangilinan J."/>
            <person name="Lipzen A."/>
            <person name="Keymanesh K."/>
            <person name="Savage E."/>
            <person name="Barry K."/>
            <person name="Grigoriev I.V."/>
            <person name="Riekhof W.R."/>
            <person name="Harris S.S."/>
        </authorList>
    </citation>
    <scope>NUCLEOTIDE SEQUENCE</scope>
    <source>
        <strain evidence="2">JF 03-4F</strain>
    </source>
</reference>